<proteinExistence type="predicted"/>
<dbReference type="Pfam" id="PF00665">
    <property type="entry name" value="rve"/>
    <property type="match status" value="1"/>
</dbReference>
<evidence type="ECO:0000259" key="1">
    <source>
        <dbReference type="PROSITE" id="PS50994"/>
    </source>
</evidence>
<reference evidence="2" key="1">
    <citation type="submission" date="2021-06" db="EMBL/GenBank/DDBJ databases">
        <authorList>
            <person name="Hodson N. C."/>
            <person name="Mongue J. A."/>
            <person name="Jaron S. K."/>
        </authorList>
    </citation>
    <scope>NUCLEOTIDE SEQUENCE</scope>
</reference>
<gene>
    <name evidence="2" type="ORF">AFUS01_LOCUS23223</name>
</gene>
<dbReference type="AlphaFoldDB" id="A0A8J2KYT4"/>
<keyword evidence="3" id="KW-1185">Reference proteome</keyword>
<dbReference type="InterPro" id="IPR001584">
    <property type="entry name" value="Integrase_cat-core"/>
</dbReference>
<comment type="caution">
    <text evidence="2">The sequence shown here is derived from an EMBL/GenBank/DDBJ whole genome shotgun (WGS) entry which is preliminary data.</text>
</comment>
<dbReference type="OrthoDB" id="8036689at2759"/>
<protein>
    <recommendedName>
        <fullName evidence="1">Integrase catalytic domain-containing protein</fullName>
    </recommendedName>
</protein>
<dbReference type="InterPro" id="IPR041588">
    <property type="entry name" value="Integrase_H2C2"/>
</dbReference>
<dbReference type="EMBL" id="CAJVCH010277664">
    <property type="protein sequence ID" value="CAG7734860.1"/>
    <property type="molecule type" value="Genomic_DNA"/>
</dbReference>
<dbReference type="PANTHER" id="PTHR47331">
    <property type="entry name" value="PHD-TYPE DOMAIN-CONTAINING PROTEIN"/>
    <property type="match status" value="1"/>
</dbReference>
<sequence length="330" mass="37065">MEARPATSHASKARPVELWFPIQSVSSLARLRWRAAHCLRFIYNCRRPKSRRSGPLVAAELDDALLTIIKSVQQISFPSEISHLQLNQPISNKSPLLRLHPVLLNGILRVGGRLQNSDLTQDQVHPVILPRSHHLTHLIIIDAHIRNLHSGPQALVAYLHRRFWILNCRDVVRMIIRKCVLCFRYRAQAASQLMGNLPRSRVLPAPPFNVCGIDYAGPFILRRVIGGRSSQTTKAYVAVFVCFVTHAVHLEPVSDLTTDSFLASLRRFVSRRGYPAHIHTDCGTNFVGASRELLKFKELVTTNPSTPLSNFASTNGISWHFNPPGSPHFG</sequence>
<name>A0A8J2KYT4_9HEXA</name>
<dbReference type="PROSITE" id="PS50994">
    <property type="entry name" value="INTEGRASE"/>
    <property type="match status" value="1"/>
</dbReference>
<feature type="domain" description="Integrase catalytic" evidence="1">
    <location>
        <begin position="203"/>
        <end position="330"/>
    </location>
</feature>
<evidence type="ECO:0000313" key="2">
    <source>
        <dbReference type="EMBL" id="CAG7734860.1"/>
    </source>
</evidence>
<dbReference type="PANTHER" id="PTHR47331:SF1">
    <property type="entry name" value="GAG-LIKE PROTEIN"/>
    <property type="match status" value="1"/>
</dbReference>
<dbReference type="Proteomes" id="UP000708208">
    <property type="component" value="Unassembled WGS sequence"/>
</dbReference>
<evidence type="ECO:0000313" key="3">
    <source>
        <dbReference type="Proteomes" id="UP000708208"/>
    </source>
</evidence>
<dbReference type="GO" id="GO:0015074">
    <property type="term" value="P:DNA integration"/>
    <property type="evidence" value="ECO:0007669"/>
    <property type="project" value="InterPro"/>
</dbReference>
<feature type="non-terminal residue" evidence="2">
    <location>
        <position position="330"/>
    </location>
</feature>
<organism evidence="2 3">
    <name type="scientific">Allacma fusca</name>
    <dbReference type="NCBI Taxonomy" id="39272"/>
    <lineage>
        <taxon>Eukaryota</taxon>
        <taxon>Metazoa</taxon>
        <taxon>Ecdysozoa</taxon>
        <taxon>Arthropoda</taxon>
        <taxon>Hexapoda</taxon>
        <taxon>Collembola</taxon>
        <taxon>Symphypleona</taxon>
        <taxon>Sminthuridae</taxon>
        <taxon>Allacma</taxon>
    </lineage>
</organism>
<accession>A0A8J2KYT4</accession>
<dbReference type="Pfam" id="PF17921">
    <property type="entry name" value="Integrase_H2C2"/>
    <property type="match status" value="1"/>
</dbReference>